<dbReference type="PANTHER" id="PTHR46512">
    <property type="entry name" value="PEPTIDYLPROLYL ISOMERASE"/>
    <property type="match status" value="1"/>
</dbReference>
<dbReference type="OMA" id="KIYANMS"/>
<accession>A0A8J6C197</accession>
<dbReference type="Gene3D" id="1.25.40.10">
    <property type="entry name" value="Tetratricopeptide repeat domain"/>
    <property type="match status" value="1"/>
</dbReference>
<dbReference type="InterPro" id="IPR011990">
    <property type="entry name" value="TPR-like_helical_dom_sf"/>
</dbReference>
<protein>
    <submittedName>
        <fullName evidence="2">Uncharacterized protein</fullName>
    </submittedName>
</protein>
<proteinExistence type="predicted"/>
<comment type="caution">
    <text evidence="2">The sequence shown here is derived from an EMBL/GenBank/DDBJ whole genome shotgun (WGS) entry which is preliminary data.</text>
</comment>
<dbReference type="SUPFAM" id="SSF48452">
    <property type="entry name" value="TPR-like"/>
    <property type="match status" value="1"/>
</dbReference>
<dbReference type="OrthoDB" id="10266558at2759"/>
<evidence type="ECO:0000313" key="2">
    <source>
        <dbReference type="EMBL" id="KAG8458617.1"/>
    </source>
</evidence>
<dbReference type="InterPro" id="IPR019734">
    <property type="entry name" value="TPR_rpt"/>
</dbReference>
<reference evidence="2" key="1">
    <citation type="submission" date="2021-05" db="EMBL/GenBank/DDBJ databases">
        <title>The genome of the haptophyte Pavlova lutheri (Diacronema luteri, Pavlovales) - a model for lipid biosynthesis in eukaryotic algae.</title>
        <authorList>
            <person name="Hulatt C.J."/>
            <person name="Posewitz M.C."/>
        </authorList>
    </citation>
    <scope>NUCLEOTIDE SEQUENCE</scope>
    <source>
        <strain evidence="2">NIVA-4/92</strain>
    </source>
</reference>
<dbReference type="Proteomes" id="UP000751190">
    <property type="component" value="Unassembled WGS sequence"/>
</dbReference>
<feature type="region of interest" description="Disordered" evidence="1">
    <location>
        <begin position="1"/>
        <end position="20"/>
    </location>
</feature>
<keyword evidence="3" id="KW-1185">Reference proteome</keyword>
<sequence>MADTTAPTPSDASAPSSIDVGDNLRTAERFREVGKAHFQAGDYKAALVEFHQIYMYVHGFSPKGGSGDMMAGLGGKASSEAHVGVDDMRRVNELKLVHFSNVALCHLKLGNAPKCITYCTRALGLDPDNVKCLFRRGKCRLDTGDLDGAREDLQRVRQLDGANREIVPELQRLRQLSAAHDRKESKKFSKMFAKISTDADLTITDDAAAAQAATASAPASAPSPTEAPASAAM</sequence>
<name>A0A8J6C197_DIALT</name>
<dbReference type="EMBL" id="JAGTXO010000049">
    <property type="protein sequence ID" value="KAG8458617.1"/>
    <property type="molecule type" value="Genomic_DNA"/>
</dbReference>
<dbReference type="SMART" id="SM00028">
    <property type="entry name" value="TPR"/>
    <property type="match status" value="3"/>
</dbReference>
<evidence type="ECO:0000256" key="1">
    <source>
        <dbReference type="SAM" id="MobiDB-lite"/>
    </source>
</evidence>
<dbReference type="InterPro" id="IPR050754">
    <property type="entry name" value="FKBP4/5/8-like"/>
</dbReference>
<feature type="region of interest" description="Disordered" evidence="1">
    <location>
        <begin position="211"/>
        <end position="233"/>
    </location>
</feature>
<gene>
    <name evidence="2" type="ORF">KFE25_008414</name>
</gene>
<dbReference type="AlphaFoldDB" id="A0A8J6C197"/>
<feature type="compositionally biased region" description="Low complexity" evidence="1">
    <location>
        <begin position="1"/>
        <end position="17"/>
    </location>
</feature>
<organism evidence="2 3">
    <name type="scientific">Diacronema lutheri</name>
    <name type="common">Unicellular marine alga</name>
    <name type="synonym">Monochrysis lutheri</name>
    <dbReference type="NCBI Taxonomy" id="2081491"/>
    <lineage>
        <taxon>Eukaryota</taxon>
        <taxon>Haptista</taxon>
        <taxon>Haptophyta</taxon>
        <taxon>Pavlovophyceae</taxon>
        <taxon>Pavlovales</taxon>
        <taxon>Pavlovaceae</taxon>
        <taxon>Diacronema</taxon>
    </lineage>
</organism>
<evidence type="ECO:0000313" key="3">
    <source>
        <dbReference type="Proteomes" id="UP000751190"/>
    </source>
</evidence>